<comment type="subunit">
    <text evidence="4">Homodimer.</text>
</comment>
<evidence type="ECO:0000313" key="15">
    <source>
        <dbReference type="Proteomes" id="UP000192418"/>
    </source>
</evidence>
<accession>A0A1W2E8V5</accession>
<keyword evidence="8" id="KW-0784">Thiamine biosynthesis</keyword>
<evidence type="ECO:0000259" key="13">
    <source>
        <dbReference type="Pfam" id="PF09084"/>
    </source>
</evidence>
<proteinExistence type="inferred from homology"/>
<evidence type="ECO:0000256" key="8">
    <source>
        <dbReference type="ARBA" id="ARBA00022977"/>
    </source>
</evidence>
<keyword evidence="5" id="KW-0808">Transferase</keyword>
<evidence type="ECO:0000256" key="12">
    <source>
        <dbReference type="SAM" id="SignalP"/>
    </source>
</evidence>
<evidence type="ECO:0000256" key="3">
    <source>
        <dbReference type="ARBA" id="ARBA00009406"/>
    </source>
</evidence>
<evidence type="ECO:0000313" key="14">
    <source>
        <dbReference type="EMBL" id="SMD06210.1"/>
    </source>
</evidence>
<dbReference type="Gene3D" id="3.40.190.10">
    <property type="entry name" value="Periplasmic binding protein-like II"/>
    <property type="match status" value="2"/>
</dbReference>
<feature type="chain" id="PRO_5012393541" description="Thiamine pyrimidine synthase" evidence="12">
    <location>
        <begin position="21"/>
        <end position="329"/>
    </location>
</feature>
<dbReference type="GO" id="GO:0016740">
    <property type="term" value="F:transferase activity"/>
    <property type="evidence" value="ECO:0007669"/>
    <property type="project" value="UniProtKB-KW"/>
</dbReference>
<dbReference type="EMBL" id="FWXY01000027">
    <property type="protein sequence ID" value="SMD06210.1"/>
    <property type="molecule type" value="Genomic_DNA"/>
</dbReference>
<dbReference type="AlphaFoldDB" id="A0A1W2E8V5"/>
<dbReference type="InterPro" id="IPR015168">
    <property type="entry name" value="SsuA/THI5"/>
</dbReference>
<keyword evidence="7" id="KW-0663">Pyridoxal phosphate</keyword>
<dbReference type="Pfam" id="PF09084">
    <property type="entry name" value="NMT1"/>
    <property type="match status" value="1"/>
</dbReference>
<dbReference type="OrthoDB" id="174578at2"/>
<feature type="domain" description="SsuA/THI5-like" evidence="13">
    <location>
        <begin position="42"/>
        <end position="253"/>
    </location>
</feature>
<evidence type="ECO:0000256" key="5">
    <source>
        <dbReference type="ARBA" id="ARBA00022679"/>
    </source>
</evidence>
<evidence type="ECO:0000256" key="7">
    <source>
        <dbReference type="ARBA" id="ARBA00022898"/>
    </source>
</evidence>
<keyword evidence="12" id="KW-0732">Signal</keyword>
<gene>
    <name evidence="14" type="ORF">SAMN02746065_1272</name>
</gene>
<dbReference type="GO" id="GO:0046872">
    <property type="term" value="F:metal ion binding"/>
    <property type="evidence" value="ECO:0007669"/>
    <property type="project" value="UniProtKB-KW"/>
</dbReference>
<comment type="similarity">
    <text evidence="3">Belongs to the NMT1/THI5 family.</text>
</comment>
<dbReference type="InterPro" id="IPR027939">
    <property type="entry name" value="NMT1/THI5"/>
</dbReference>
<keyword evidence="15" id="KW-1185">Reference proteome</keyword>
<comment type="catalytic activity">
    <reaction evidence="11">
        <text>N(6)-(pyridoxal phosphate)-L-lysyl-[4-amino-5-hydroxymethyl-2-methylpyrimidine phosphate synthase] + L-histidyl-[4-amino-5-hydroxymethyl-2-methylpyrimidine phosphate synthase] + 2 Fe(3+) + 4 H2O = L-lysyl-[4-amino-5-hydroxymethyl-2-methylpyrimidine phosphate synthase] + (2S)-2-amino-5-hydroxy-4-oxopentanoyl-[4-amino-5-hydroxymethyl-2-methylpyrimidine phosphate synthase] + 4-amino-2-methyl-5-(phosphooxymethyl)pyrimidine + 3-oxopropanoate + 2 Fe(2+) + 2 H(+)</text>
        <dbReference type="Rhea" id="RHEA:65756"/>
        <dbReference type="Rhea" id="RHEA-COMP:16892"/>
        <dbReference type="Rhea" id="RHEA-COMP:16893"/>
        <dbReference type="Rhea" id="RHEA-COMP:16894"/>
        <dbReference type="Rhea" id="RHEA-COMP:16895"/>
        <dbReference type="ChEBI" id="CHEBI:15377"/>
        <dbReference type="ChEBI" id="CHEBI:15378"/>
        <dbReference type="ChEBI" id="CHEBI:29033"/>
        <dbReference type="ChEBI" id="CHEBI:29034"/>
        <dbReference type="ChEBI" id="CHEBI:29969"/>
        <dbReference type="ChEBI" id="CHEBI:29979"/>
        <dbReference type="ChEBI" id="CHEBI:33190"/>
        <dbReference type="ChEBI" id="CHEBI:58354"/>
        <dbReference type="ChEBI" id="CHEBI:143915"/>
        <dbReference type="ChEBI" id="CHEBI:157692"/>
    </reaction>
    <physiologicalReaction direction="left-to-right" evidence="11">
        <dbReference type="Rhea" id="RHEA:65757"/>
    </physiologicalReaction>
</comment>
<comment type="function">
    <text evidence="1">Responsible for the formation of the pyrimidine heterocycle in the thiamine biosynthesis pathway. Catalyzes the formation of hydroxymethylpyrimidine phosphate (HMP-P) from histidine and pyridoxal phosphate (PLP). The protein uses PLP and the active site histidine to form HMP-P, generating an inactive enzyme. The enzyme can only undergo a single turnover, which suggests it is a suicide enzyme.</text>
</comment>
<evidence type="ECO:0000256" key="2">
    <source>
        <dbReference type="ARBA" id="ARBA00004948"/>
    </source>
</evidence>
<feature type="signal peptide" evidence="12">
    <location>
        <begin position="1"/>
        <end position="20"/>
    </location>
</feature>
<protein>
    <recommendedName>
        <fullName evidence="10">Thiamine pyrimidine synthase</fullName>
    </recommendedName>
</protein>
<dbReference type="GO" id="GO:0009228">
    <property type="term" value="P:thiamine biosynthetic process"/>
    <property type="evidence" value="ECO:0007669"/>
    <property type="project" value="UniProtKB-KW"/>
</dbReference>
<dbReference type="Proteomes" id="UP000192418">
    <property type="component" value="Unassembled WGS sequence"/>
</dbReference>
<evidence type="ECO:0000256" key="9">
    <source>
        <dbReference type="ARBA" id="ARBA00023004"/>
    </source>
</evidence>
<dbReference type="PANTHER" id="PTHR31528">
    <property type="entry name" value="4-AMINO-5-HYDROXYMETHYL-2-METHYLPYRIMIDINE PHOSPHATE SYNTHASE THI11-RELATED"/>
    <property type="match status" value="1"/>
</dbReference>
<dbReference type="PANTHER" id="PTHR31528:SF1">
    <property type="entry name" value="4-AMINO-5-HYDROXYMETHYL-2-METHYLPYRIMIDINE PHOSPHATE SYNTHASE THI11-RELATED"/>
    <property type="match status" value="1"/>
</dbReference>
<dbReference type="PROSITE" id="PS51257">
    <property type="entry name" value="PROKAR_LIPOPROTEIN"/>
    <property type="match status" value="1"/>
</dbReference>
<evidence type="ECO:0000256" key="11">
    <source>
        <dbReference type="ARBA" id="ARBA00048179"/>
    </source>
</evidence>
<name>A0A1W2E8V5_9BACT</name>
<reference evidence="14 15" key="1">
    <citation type="submission" date="2017-04" db="EMBL/GenBank/DDBJ databases">
        <authorList>
            <person name="Afonso C.L."/>
            <person name="Miller P.J."/>
            <person name="Scott M.A."/>
            <person name="Spackman E."/>
            <person name="Goraichik I."/>
            <person name="Dimitrov K.M."/>
            <person name="Suarez D.L."/>
            <person name="Swayne D.E."/>
        </authorList>
    </citation>
    <scope>NUCLEOTIDE SEQUENCE [LARGE SCALE GENOMIC DNA]</scope>
    <source>
        <strain evidence="14 15">DSM 3385</strain>
    </source>
</reference>
<evidence type="ECO:0000256" key="1">
    <source>
        <dbReference type="ARBA" id="ARBA00003469"/>
    </source>
</evidence>
<organism evidence="14 15">
    <name type="scientific">Desulfocicer vacuolatum DSM 3385</name>
    <dbReference type="NCBI Taxonomy" id="1121400"/>
    <lineage>
        <taxon>Bacteria</taxon>
        <taxon>Pseudomonadati</taxon>
        <taxon>Thermodesulfobacteriota</taxon>
        <taxon>Desulfobacteria</taxon>
        <taxon>Desulfobacterales</taxon>
        <taxon>Desulfobacteraceae</taxon>
        <taxon>Desulfocicer</taxon>
    </lineage>
</organism>
<comment type="pathway">
    <text evidence="2">Cofactor biosynthesis; thiamine diphosphate biosynthesis.</text>
</comment>
<keyword evidence="9" id="KW-0408">Iron</keyword>
<evidence type="ECO:0000256" key="6">
    <source>
        <dbReference type="ARBA" id="ARBA00022723"/>
    </source>
</evidence>
<keyword evidence="6" id="KW-0479">Metal-binding</keyword>
<dbReference type="SUPFAM" id="SSF53850">
    <property type="entry name" value="Periplasmic binding protein-like II"/>
    <property type="match status" value="1"/>
</dbReference>
<evidence type="ECO:0000256" key="10">
    <source>
        <dbReference type="ARBA" id="ARBA00033171"/>
    </source>
</evidence>
<evidence type="ECO:0000256" key="4">
    <source>
        <dbReference type="ARBA" id="ARBA00011738"/>
    </source>
</evidence>
<dbReference type="RefSeq" id="WP_084071377.1">
    <property type="nucleotide sequence ID" value="NZ_FWXY01000027.1"/>
</dbReference>
<sequence length="329" mass="36708">MKKNIIHLFFILFISCTVFAISTVSPCRATENLNYRLKWLFNASVTGDILAEDQGLFAKEGLTVSVKAGGPERDAIRELEMGYAAFGVASADQVIRARAKGAPVVVIAQLFQINPLQWISKTNKPVINKVEDLRGRIVGITYGGNDETIMKTLLARGGIKENELTLASVRYDYTPFYMDKIEVWPVYKNAQGIIIGEKLKKAGEDIRFFNPGDHGVQFVANSVVTSEKMVKHHPDIVARFKKALLKGWQTAMDPANQDLALGILQKYDKDTPGVLQEKQLISTRKLVWPDRSKKIGHINVKAWQQTEQIMLEQGLIKSGVDIKTALILP</sequence>
<dbReference type="STRING" id="1121400.SAMN02746065_1272"/>